<dbReference type="Pfam" id="PF02515">
    <property type="entry name" value="CoA_transf_3"/>
    <property type="match status" value="1"/>
</dbReference>
<dbReference type="InterPro" id="IPR044855">
    <property type="entry name" value="CoA-Trfase_III_dom3_sf"/>
</dbReference>
<evidence type="ECO:0000256" key="1">
    <source>
        <dbReference type="ARBA" id="ARBA00022679"/>
    </source>
</evidence>
<sequence length="382" mass="40373">MTEQAGGGGELPLSGYRVVDLGQYIAAPGAAAVLGELGAEVVKIEPPSGDQARLVGPTGEAMVRAYNAGKESIVLDLRSEEGKRRALEIIADADVLVVNARPGSLERLGLGPDECLALNPRLVYGRISGFGFDGPLSKRPGLDIAAQAESGMMSINGSRDSEPMRVGFTAVDACAAEVLAQGILAALLRTGRTGRGGVVETSLLEVAIRMQATLWEEYFASGEVPIRAGNGQPSMAPAAEVIATRDGHIVLSAYADSHWRRLCELLGRTDLIEDPRFVDNAARVQNRAALRESLAGEFAEEPSELLVSRLSEAGIVAGVVRDYAQVLAVAEHAYPGLFRRQPSTGDLQLGLAYRVDGQRIDQFRPVPDAGANGTQPKHQTGA</sequence>
<dbReference type="Gene3D" id="3.40.50.10540">
    <property type="entry name" value="Crotonobetainyl-coa:carnitine coa-transferase, domain 1"/>
    <property type="match status" value="1"/>
</dbReference>
<gene>
    <name evidence="3" type="ORF">BJEO58_01700</name>
</gene>
<dbReference type="Gene3D" id="3.30.1540.10">
    <property type="entry name" value="formyl-coa transferase, domain 3"/>
    <property type="match status" value="1"/>
</dbReference>
<dbReference type="GO" id="GO:0008410">
    <property type="term" value="F:CoA-transferase activity"/>
    <property type="evidence" value="ECO:0007669"/>
    <property type="project" value="TreeGrafter"/>
</dbReference>
<feature type="region of interest" description="Disordered" evidence="2">
    <location>
        <begin position="363"/>
        <end position="382"/>
    </location>
</feature>
<dbReference type="RefSeq" id="WP_101589046.1">
    <property type="nucleotide sequence ID" value="NZ_FXZM01000007.1"/>
</dbReference>
<dbReference type="OrthoDB" id="9797653at2"/>
<evidence type="ECO:0000256" key="2">
    <source>
        <dbReference type="SAM" id="MobiDB-lite"/>
    </source>
</evidence>
<evidence type="ECO:0000313" key="4">
    <source>
        <dbReference type="Proteomes" id="UP000234462"/>
    </source>
</evidence>
<dbReference type="EMBL" id="FXZM01000007">
    <property type="protein sequence ID" value="SMY12106.1"/>
    <property type="molecule type" value="Genomic_DNA"/>
</dbReference>
<organism evidence="3 4">
    <name type="scientific">Brevibacterium jeotgali</name>
    <dbReference type="NCBI Taxonomy" id="1262550"/>
    <lineage>
        <taxon>Bacteria</taxon>
        <taxon>Bacillati</taxon>
        <taxon>Actinomycetota</taxon>
        <taxon>Actinomycetes</taxon>
        <taxon>Micrococcales</taxon>
        <taxon>Brevibacteriaceae</taxon>
        <taxon>Brevibacterium</taxon>
    </lineage>
</organism>
<dbReference type="SUPFAM" id="SSF89796">
    <property type="entry name" value="CoA-transferase family III (CaiB/BaiF)"/>
    <property type="match status" value="1"/>
</dbReference>
<dbReference type="InterPro" id="IPR023606">
    <property type="entry name" value="CoA-Trfase_III_dom_1_sf"/>
</dbReference>
<dbReference type="Proteomes" id="UP000234462">
    <property type="component" value="Unassembled WGS sequence"/>
</dbReference>
<keyword evidence="4" id="KW-1185">Reference proteome</keyword>
<dbReference type="InterPro" id="IPR003673">
    <property type="entry name" value="CoA-Trfase_fam_III"/>
</dbReference>
<protein>
    <submittedName>
        <fullName evidence="3">Crotonobetainyl-CoA:carnitine CoA-transferase CaiB</fullName>
    </submittedName>
</protein>
<proteinExistence type="predicted"/>
<accession>A0A2H1L5D4</accession>
<dbReference type="AlphaFoldDB" id="A0A2H1L5D4"/>
<reference evidence="4" key="1">
    <citation type="submission" date="2017-03" db="EMBL/GenBank/DDBJ databases">
        <authorList>
            <person name="Monnet C."/>
        </authorList>
    </citation>
    <scope>NUCLEOTIDE SEQUENCE [LARGE SCALE GENOMIC DNA]</scope>
    <source>
        <strain evidence="4">SJ5-8</strain>
    </source>
</reference>
<name>A0A2H1L5D4_9MICO</name>
<dbReference type="PANTHER" id="PTHR48207">
    <property type="entry name" value="SUCCINATE--HYDROXYMETHYLGLUTARATE COA-TRANSFERASE"/>
    <property type="match status" value="1"/>
</dbReference>
<keyword evidence="1 3" id="KW-0808">Transferase</keyword>
<dbReference type="PANTHER" id="PTHR48207:SF3">
    <property type="entry name" value="SUCCINATE--HYDROXYMETHYLGLUTARATE COA-TRANSFERASE"/>
    <property type="match status" value="1"/>
</dbReference>
<evidence type="ECO:0000313" key="3">
    <source>
        <dbReference type="EMBL" id="SMY12106.1"/>
    </source>
</evidence>
<feature type="compositionally biased region" description="Polar residues" evidence="2">
    <location>
        <begin position="372"/>
        <end position="382"/>
    </location>
</feature>
<dbReference type="InterPro" id="IPR050483">
    <property type="entry name" value="CoA-transferase_III_domain"/>
</dbReference>